<keyword evidence="8 12" id="KW-0297">G-protein coupled receptor</keyword>
<keyword evidence="7 13" id="KW-1133">Transmembrane helix</keyword>
<feature type="transmembrane region" description="Helical" evidence="13">
    <location>
        <begin position="234"/>
        <end position="257"/>
    </location>
</feature>
<evidence type="ECO:0000256" key="8">
    <source>
        <dbReference type="ARBA" id="ARBA00023040"/>
    </source>
</evidence>
<keyword evidence="15" id="KW-1185">Reference proteome</keyword>
<dbReference type="PROSITE" id="PS50262">
    <property type="entry name" value="G_PROTEIN_RECEP_F1_2"/>
    <property type="match status" value="1"/>
</dbReference>
<gene>
    <name evidence="16" type="primary">LOC106547080</name>
</gene>
<protein>
    <recommendedName>
        <fullName evidence="13">Olfactory receptor</fullName>
    </recommendedName>
</protein>
<feature type="domain" description="G-protein coupled receptors family 1 profile" evidence="14">
    <location>
        <begin position="39"/>
        <end position="287"/>
    </location>
</feature>
<sequence length="319" mass="35929">MDNMSSPSNFLLLQFSAVWELQILHFLLFLILYLAIVLGNLIIISAVIFDHNLHTPMYFFLMNLAIQDLGAVSTIIPKSMANSFMNSRNISYSGCVGQVFCFVSFVESDFFLLTVMAYDRYVAICHPLHYGMVMNRQACAQMVFCAWLMGIFNGAMHTTGTFEVSFCSNVVDQFYCEIPQLLKLSCSDSYQHELTILAINIMIEGACIVFIIITYVLIFTTVLRIPSVHGRQKAFATCLPHLTVFSILISTGWFAYLKPPSNIPSSLNLVLTMIYTFVPPLLNPVIYSMRNKDLTVAITKLFLSACSAIETYFNVSMSQ</sequence>
<keyword evidence="10 12" id="KW-0675">Receptor</keyword>
<evidence type="ECO:0000256" key="9">
    <source>
        <dbReference type="ARBA" id="ARBA00023136"/>
    </source>
</evidence>
<organism evidence="15 16">
    <name type="scientific">Thamnophis sirtalis</name>
    <dbReference type="NCBI Taxonomy" id="35019"/>
    <lineage>
        <taxon>Eukaryota</taxon>
        <taxon>Metazoa</taxon>
        <taxon>Chordata</taxon>
        <taxon>Craniata</taxon>
        <taxon>Vertebrata</taxon>
        <taxon>Euteleostomi</taxon>
        <taxon>Lepidosauria</taxon>
        <taxon>Squamata</taxon>
        <taxon>Bifurcata</taxon>
        <taxon>Unidentata</taxon>
        <taxon>Episquamata</taxon>
        <taxon>Toxicofera</taxon>
        <taxon>Serpentes</taxon>
        <taxon>Colubroidea</taxon>
        <taxon>Colubridae</taxon>
        <taxon>Natricinae</taxon>
        <taxon>Thamnophis</taxon>
    </lineage>
</organism>
<evidence type="ECO:0000256" key="12">
    <source>
        <dbReference type="RuleBase" id="RU000688"/>
    </source>
</evidence>
<name>A0A6I9XZ38_9SAUR</name>
<dbReference type="Pfam" id="PF13853">
    <property type="entry name" value="7tm_4"/>
    <property type="match status" value="1"/>
</dbReference>
<evidence type="ECO:0000256" key="13">
    <source>
        <dbReference type="RuleBase" id="RU363047"/>
    </source>
</evidence>
<keyword evidence="5 12" id="KW-0812">Transmembrane</keyword>
<evidence type="ECO:0000256" key="6">
    <source>
        <dbReference type="ARBA" id="ARBA00022725"/>
    </source>
</evidence>
<evidence type="ECO:0000256" key="2">
    <source>
        <dbReference type="ARBA" id="ARBA00004651"/>
    </source>
</evidence>
<feature type="transmembrane region" description="Helical" evidence="13">
    <location>
        <begin position="138"/>
        <end position="156"/>
    </location>
</feature>
<dbReference type="SUPFAM" id="SSF81321">
    <property type="entry name" value="Family A G protein-coupled receptor-like"/>
    <property type="match status" value="1"/>
</dbReference>
<dbReference type="CDD" id="cd15227">
    <property type="entry name" value="7tmA_OR14-like"/>
    <property type="match status" value="1"/>
</dbReference>
<keyword evidence="9 13" id="KW-0472">Membrane</keyword>
<evidence type="ECO:0000256" key="3">
    <source>
        <dbReference type="ARBA" id="ARBA00022475"/>
    </source>
</evidence>
<comment type="function">
    <text evidence="1">Odorant receptor.</text>
</comment>
<dbReference type="RefSeq" id="XP_013919592.1">
    <property type="nucleotide sequence ID" value="XM_014064117.1"/>
</dbReference>
<proteinExistence type="inferred from homology"/>
<feature type="transmembrane region" description="Helical" evidence="13">
    <location>
        <begin position="23"/>
        <end position="49"/>
    </location>
</feature>
<dbReference type="PRINTS" id="PR00237">
    <property type="entry name" value="GPCRRHODOPSN"/>
</dbReference>
<dbReference type="GO" id="GO:0004984">
    <property type="term" value="F:olfactory receptor activity"/>
    <property type="evidence" value="ECO:0007669"/>
    <property type="project" value="InterPro"/>
</dbReference>
<reference evidence="16" key="1">
    <citation type="submission" date="2025-08" db="UniProtKB">
        <authorList>
            <consortium name="RefSeq"/>
        </authorList>
    </citation>
    <scope>IDENTIFICATION</scope>
    <source>
        <tissue evidence="16">Skeletal muscle</tissue>
    </source>
</reference>
<dbReference type="InterPro" id="IPR000725">
    <property type="entry name" value="Olfact_rcpt"/>
</dbReference>
<dbReference type="PANTHER" id="PTHR26452">
    <property type="entry name" value="OLFACTORY RECEPTOR"/>
    <property type="match status" value="1"/>
</dbReference>
<feature type="transmembrane region" description="Helical" evidence="13">
    <location>
        <begin position="96"/>
        <end position="118"/>
    </location>
</feature>
<evidence type="ECO:0000256" key="10">
    <source>
        <dbReference type="ARBA" id="ARBA00023170"/>
    </source>
</evidence>
<dbReference type="InterPro" id="IPR017452">
    <property type="entry name" value="GPCR_Rhodpsn_7TM"/>
</dbReference>
<keyword evidence="4 13" id="KW-0716">Sensory transduction</keyword>
<evidence type="ECO:0000259" key="14">
    <source>
        <dbReference type="PROSITE" id="PS50262"/>
    </source>
</evidence>
<evidence type="ECO:0000313" key="15">
    <source>
        <dbReference type="Proteomes" id="UP000504617"/>
    </source>
</evidence>
<dbReference type="InterPro" id="IPR050516">
    <property type="entry name" value="Olfactory_GPCR"/>
</dbReference>
<dbReference type="PRINTS" id="PR00245">
    <property type="entry name" value="OLFACTORYR"/>
</dbReference>
<feature type="transmembrane region" description="Helical" evidence="13">
    <location>
        <begin position="263"/>
        <end position="282"/>
    </location>
</feature>
<dbReference type="KEGG" id="tsr:106547080"/>
<dbReference type="PROSITE" id="PS00237">
    <property type="entry name" value="G_PROTEIN_RECEP_F1_1"/>
    <property type="match status" value="1"/>
</dbReference>
<evidence type="ECO:0000256" key="1">
    <source>
        <dbReference type="ARBA" id="ARBA00002936"/>
    </source>
</evidence>
<keyword evidence="6 13" id="KW-0552">Olfaction</keyword>
<dbReference type="InterPro" id="IPR000276">
    <property type="entry name" value="GPCR_Rhodpsn"/>
</dbReference>
<dbReference type="AlphaFoldDB" id="A0A6I9XZ38"/>
<keyword evidence="11 12" id="KW-0807">Transducer</keyword>
<dbReference type="Gene3D" id="1.20.1070.10">
    <property type="entry name" value="Rhodopsin 7-helix transmembrane proteins"/>
    <property type="match status" value="1"/>
</dbReference>
<comment type="subcellular location">
    <subcellularLocation>
        <location evidence="2 13">Cell membrane</location>
        <topology evidence="2 13">Multi-pass membrane protein</topology>
    </subcellularLocation>
</comment>
<evidence type="ECO:0000256" key="4">
    <source>
        <dbReference type="ARBA" id="ARBA00022606"/>
    </source>
</evidence>
<evidence type="ECO:0000256" key="7">
    <source>
        <dbReference type="ARBA" id="ARBA00022989"/>
    </source>
</evidence>
<dbReference type="GO" id="GO:0004930">
    <property type="term" value="F:G protein-coupled receptor activity"/>
    <property type="evidence" value="ECO:0007669"/>
    <property type="project" value="UniProtKB-KW"/>
</dbReference>
<dbReference type="GeneID" id="106547080"/>
<evidence type="ECO:0000313" key="16">
    <source>
        <dbReference type="RefSeq" id="XP_013919592.1"/>
    </source>
</evidence>
<feature type="transmembrane region" description="Helical" evidence="13">
    <location>
        <begin position="197"/>
        <end position="222"/>
    </location>
</feature>
<accession>A0A6I9XZ38</accession>
<evidence type="ECO:0000256" key="11">
    <source>
        <dbReference type="ARBA" id="ARBA00023224"/>
    </source>
</evidence>
<dbReference type="FunFam" id="1.20.1070.10:FF:000037">
    <property type="entry name" value="Olfactory receptor"/>
    <property type="match status" value="1"/>
</dbReference>
<comment type="similarity">
    <text evidence="12">Belongs to the G-protein coupled receptor 1 family.</text>
</comment>
<keyword evidence="3 13" id="KW-1003">Cell membrane</keyword>
<evidence type="ECO:0000256" key="5">
    <source>
        <dbReference type="ARBA" id="ARBA00022692"/>
    </source>
</evidence>
<dbReference type="Proteomes" id="UP000504617">
    <property type="component" value="Unplaced"/>
</dbReference>
<feature type="transmembrane region" description="Helical" evidence="13">
    <location>
        <begin position="56"/>
        <end position="76"/>
    </location>
</feature>
<dbReference type="GO" id="GO:0005886">
    <property type="term" value="C:plasma membrane"/>
    <property type="evidence" value="ECO:0007669"/>
    <property type="project" value="UniProtKB-SubCell"/>
</dbReference>
<dbReference type="OrthoDB" id="6151005at2759"/>